<evidence type="ECO:0000313" key="13">
    <source>
        <dbReference type="EMBL" id="AFS88935.1"/>
    </source>
</evidence>
<feature type="region of interest" description="Disordered" evidence="10">
    <location>
        <begin position="68"/>
        <end position="323"/>
    </location>
</feature>
<evidence type="ECO:0000256" key="4">
    <source>
        <dbReference type="ARBA" id="ARBA00013279"/>
    </source>
</evidence>
<feature type="compositionally biased region" description="Polar residues" evidence="10">
    <location>
        <begin position="287"/>
        <end position="299"/>
    </location>
</feature>
<evidence type="ECO:0000259" key="11">
    <source>
        <dbReference type="Pfam" id="PF04650"/>
    </source>
</evidence>
<dbReference type="NCBIfam" id="NF047351">
    <property type="entry name" value="lipase_YSIRK_Sa"/>
    <property type="match status" value="1"/>
</dbReference>
<keyword evidence="8" id="KW-0442">Lipid degradation</keyword>
<feature type="compositionally biased region" description="Polar residues" evidence="10">
    <location>
        <begin position="234"/>
        <end position="243"/>
    </location>
</feature>
<dbReference type="PANTHER" id="PTHR34043">
    <property type="entry name" value="ALPHA/BETA-HYDROLASES SUPERFAMILY PROTEIN"/>
    <property type="match status" value="1"/>
</dbReference>
<dbReference type="AlphaFoldDB" id="K0BUR2"/>
<dbReference type="GO" id="GO:0004806">
    <property type="term" value="F:triacylglycerol lipase activity"/>
    <property type="evidence" value="ECO:0007669"/>
    <property type="project" value="UniProtKB-EC"/>
</dbReference>
<feature type="compositionally biased region" description="Low complexity" evidence="10">
    <location>
        <begin position="300"/>
        <end position="319"/>
    </location>
</feature>
<dbReference type="Gene3D" id="3.40.50.1820">
    <property type="entry name" value="alpha/beta hydrolase"/>
    <property type="match status" value="1"/>
</dbReference>
<feature type="compositionally biased region" description="Basic and acidic residues" evidence="10">
    <location>
        <begin position="162"/>
        <end position="200"/>
    </location>
</feature>
<proteinExistence type="inferred from homology"/>
<comment type="similarity">
    <text evidence="3">Belongs to the AB hydrolase superfamily. Lipase family.</text>
</comment>
<keyword evidence="5" id="KW-0964">Secreted</keyword>
<dbReference type="SUPFAM" id="SSF53474">
    <property type="entry name" value="alpha/beta-Hydrolases"/>
    <property type="match status" value="1"/>
</dbReference>
<dbReference type="PANTHER" id="PTHR34043:SF3">
    <property type="entry name" value="ALPHA_BETA-HYDROLASES SUPERFAMILY PROTEIN"/>
    <property type="match status" value="1"/>
</dbReference>
<dbReference type="Pfam" id="PF24708">
    <property type="entry name" value="Lip_C"/>
    <property type="match status" value="1"/>
</dbReference>
<sequence length="716" mass="80816">MFKDYMIKLINSYFFESISEGNTYRGDFLKNNNSKRQFSIRKFTIGVVSIVAGITFFVSEHDVQAAEQQSSHLSQESVLSHSKPSDQDANVSSKESEIDKNINKVDDAQSYSQQNEQQSSKAENKEIQNSTQAEQVEKQEQPASNQTANHSSKESSINNQESHNKQQPSDDKTPNIKPEKIEKVDNHKRIQDQYQDKNKQVDNNQSNNSQLNQKEHPNSSNNKQQKQRLDVKPQNDNQQLQSRNDVKEKLDNQPIEQKDTKLQSNNKSKDNTTSVKSHSQQHKPHSLKTQSHLTPGQKVNTNISTNPTQQQTTNQNIKPKNTDEATIKSNQYKNKYPVVLVHGFLGLVGDNAPALYPNYWGGTKFPVKKRLEKLGYDVHEASVGAFSNNYDRAVELYHYIKGGKVDYGAAHAAKTGHDRYGKFYQGIMPDWEPGKKIHLIGHSMGGQTIRLLEHFLRHGNQEEIDYQKAHGGEISPLFTGGKDNMISSITTLATPHNGTPAADKLGNTDFVKGVFNRIGRLSGNKYSHIDLGFSQWGFKQRPDESYIDYVKRVANSKIWKTQDSAVYDLTTEGSEKLNQMTSINPNIVYTSYTGLDTHTGPLGNENPNIRQFFLFDLTSRLIGRDDNVNVRKNDGIVPVSSSLFPTNQAAKTVGMTSPTTDKGIWQVKPVMNGWDHLDFVGLDATDYKRIGEELSQFYLGIINNLIRIEDIDGIKH</sequence>
<dbReference type="GO" id="GO:0005576">
    <property type="term" value="C:extracellular region"/>
    <property type="evidence" value="ECO:0007669"/>
    <property type="project" value="UniProtKB-SubCell"/>
</dbReference>
<protein>
    <recommendedName>
        <fullName evidence="4">triacylglycerol lipase</fullName>
        <ecNumber evidence="4">3.1.1.3</ecNumber>
    </recommendedName>
</protein>
<organism evidence="13">
    <name type="scientific">Staphylococcus warneri</name>
    <dbReference type="NCBI Taxonomy" id="1292"/>
    <lineage>
        <taxon>Bacteria</taxon>
        <taxon>Bacillati</taxon>
        <taxon>Bacillota</taxon>
        <taxon>Bacilli</taxon>
        <taxon>Bacillales</taxon>
        <taxon>Staphylococcaceae</taxon>
        <taxon>Staphylococcus</taxon>
    </lineage>
</organism>
<evidence type="ECO:0000256" key="6">
    <source>
        <dbReference type="ARBA" id="ARBA00022729"/>
    </source>
</evidence>
<evidence type="ECO:0000256" key="9">
    <source>
        <dbReference type="ARBA" id="ARBA00023098"/>
    </source>
</evidence>
<dbReference type="NCBIfam" id="TIGR01168">
    <property type="entry name" value="YSIRK_signal"/>
    <property type="match status" value="1"/>
</dbReference>
<accession>K0BUR2</accession>
<evidence type="ECO:0000256" key="5">
    <source>
        <dbReference type="ARBA" id="ARBA00022525"/>
    </source>
</evidence>
<dbReference type="InterPro" id="IPR056304">
    <property type="entry name" value="Lip-like_C"/>
</dbReference>
<evidence type="ECO:0000256" key="2">
    <source>
        <dbReference type="ARBA" id="ARBA00004613"/>
    </source>
</evidence>
<evidence type="ECO:0000256" key="3">
    <source>
        <dbReference type="ARBA" id="ARBA00010701"/>
    </source>
</evidence>
<dbReference type="InterPro" id="IPR029058">
    <property type="entry name" value="AB_hydrolase_fold"/>
</dbReference>
<dbReference type="SMR" id="K0BUR2"/>
<feature type="compositionally biased region" description="Polar residues" evidence="10">
    <location>
        <begin position="141"/>
        <end position="161"/>
    </location>
</feature>
<name>K0BUR2_STAWA</name>
<feature type="compositionally biased region" description="Basic and acidic residues" evidence="10">
    <location>
        <begin position="94"/>
        <end position="107"/>
    </location>
</feature>
<feature type="compositionally biased region" description="Basic and acidic residues" evidence="10">
    <location>
        <begin position="244"/>
        <end position="261"/>
    </location>
</feature>
<evidence type="ECO:0000256" key="10">
    <source>
        <dbReference type="SAM" id="MobiDB-lite"/>
    </source>
</evidence>
<feature type="compositionally biased region" description="Polar residues" evidence="10">
    <location>
        <begin position="68"/>
        <end position="93"/>
    </location>
</feature>
<keyword evidence="9" id="KW-0443">Lipid metabolism</keyword>
<keyword evidence="7" id="KW-0378">Hydrolase</keyword>
<comment type="subcellular location">
    <subcellularLocation>
        <location evidence="2">Secreted</location>
    </subcellularLocation>
</comment>
<dbReference type="GO" id="GO:0016042">
    <property type="term" value="P:lipid catabolic process"/>
    <property type="evidence" value="ECO:0007669"/>
    <property type="project" value="UniProtKB-KW"/>
</dbReference>
<evidence type="ECO:0000256" key="8">
    <source>
        <dbReference type="ARBA" id="ARBA00022963"/>
    </source>
</evidence>
<feature type="compositionally biased region" description="Low complexity" evidence="10">
    <location>
        <begin position="201"/>
        <end position="212"/>
    </location>
</feature>
<keyword evidence="6" id="KW-0732">Signal</keyword>
<feature type="domain" description="Lipase-like C-terminal" evidence="12">
    <location>
        <begin position="334"/>
        <end position="713"/>
    </location>
</feature>
<dbReference type="EMBL" id="JX481977">
    <property type="protein sequence ID" value="AFS88935.1"/>
    <property type="molecule type" value="Genomic_DNA"/>
</dbReference>
<feature type="compositionally biased region" description="Low complexity" evidence="10">
    <location>
        <begin position="109"/>
        <end position="120"/>
    </location>
</feature>
<dbReference type="InterPro" id="IPR005877">
    <property type="entry name" value="YSIRK_signal_dom"/>
</dbReference>
<comment type="catalytic activity">
    <reaction evidence="1">
        <text>a triacylglycerol + H2O = a diacylglycerol + a fatty acid + H(+)</text>
        <dbReference type="Rhea" id="RHEA:12044"/>
        <dbReference type="ChEBI" id="CHEBI:15377"/>
        <dbReference type="ChEBI" id="CHEBI:15378"/>
        <dbReference type="ChEBI" id="CHEBI:17855"/>
        <dbReference type="ChEBI" id="CHEBI:18035"/>
        <dbReference type="ChEBI" id="CHEBI:28868"/>
        <dbReference type="EC" id="3.1.1.3"/>
    </reaction>
</comment>
<evidence type="ECO:0000256" key="7">
    <source>
        <dbReference type="ARBA" id="ARBA00022801"/>
    </source>
</evidence>
<evidence type="ECO:0000259" key="12">
    <source>
        <dbReference type="Pfam" id="PF24708"/>
    </source>
</evidence>
<dbReference type="Pfam" id="PF04650">
    <property type="entry name" value="YSIRK_signal"/>
    <property type="match status" value="1"/>
</dbReference>
<dbReference type="EC" id="3.1.1.3" evidence="4"/>
<reference evidence="13" key="1">
    <citation type="submission" date="2012-08" db="EMBL/GenBank/DDBJ databases">
        <title>Molecular expression and optimization of UPM-1 lipase in prokaryotic system.</title>
        <authorList>
            <person name="Ishak N.A."/>
            <person name="Leow T.C."/>
        </authorList>
    </citation>
    <scope>NUCLEOTIDE SEQUENCE</scope>
    <source>
        <strain evidence="13">UPM-1</strain>
    </source>
</reference>
<feature type="compositionally biased region" description="Polar residues" evidence="10">
    <location>
        <begin position="262"/>
        <end position="278"/>
    </location>
</feature>
<feature type="domain" description="YSIRK Gram-positive signal peptide" evidence="11">
    <location>
        <begin position="33"/>
        <end position="58"/>
    </location>
</feature>
<evidence type="ECO:0000256" key="1">
    <source>
        <dbReference type="ARBA" id="ARBA00001024"/>
    </source>
</evidence>